<name>R9TGA4_9CAUD</name>
<keyword evidence="2" id="KW-1185">Reference proteome</keyword>
<dbReference type="InterPro" id="IPR022558">
    <property type="entry name" value="DUF2654"/>
</dbReference>
<gene>
    <name evidence="1" type="primary">a-gt.4</name>
    <name evidence="1" type="ORF">VPFG_00116</name>
</gene>
<dbReference type="GeneID" id="15926569"/>
<dbReference type="RefSeq" id="YP_008125267.1">
    <property type="nucleotide sequence ID" value="NC_021529.2"/>
</dbReference>
<evidence type="ECO:0000313" key="1">
    <source>
        <dbReference type="EMBL" id="AGN30118.1"/>
    </source>
</evidence>
<dbReference type="Proteomes" id="UP000201461">
    <property type="component" value="Segment"/>
</dbReference>
<protein>
    <submittedName>
        <fullName evidence="1">Uncharacterized protein</fullName>
    </submittedName>
</protein>
<dbReference type="KEGG" id="vg:15926569"/>
<proteinExistence type="predicted"/>
<accession>R9TGA4</accession>
<dbReference type="OrthoDB" id="26989at10239"/>
<sequence length="119" mass="14017">MQETPDLLQDDEIVDVVDVVEDQEVLDYLDEMQLRRKALIEKEAQRRIKKNSREIKRLRKHAEKCLIEDNKDGYIYAIRKLRSITGQPVADDVLETLWKTSRDQVLTIIRSFAESKADM</sequence>
<organism evidence="1 2">
    <name type="scientific">Vibrio phage nt-1</name>
    <dbReference type="NCBI Taxonomy" id="115992"/>
    <lineage>
        <taxon>Viruses</taxon>
        <taxon>Duplodnaviria</taxon>
        <taxon>Heunggongvirae</taxon>
        <taxon>Uroviricota</taxon>
        <taxon>Caudoviricetes</taxon>
        <taxon>Pantevenvirales</taxon>
        <taxon>Straboviridae</taxon>
        <taxon>Mylasvirus</taxon>
        <taxon>Mylasvirus persius</taxon>
    </lineage>
</organism>
<reference evidence="1 2" key="1">
    <citation type="journal article" date="2014" name="Genome Biol. Evol.">
        <title>Composite Conserved Promoter-Terminator Motifs (PeSLs) that Mediate Modular Shuffling in the Diverse T4-Like Myoviruses.</title>
        <authorList>
            <person name="Comeau A.M."/>
            <person name="Arbiol C."/>
            <person name="Krisch H.M."/>
        </authorList>
    </citation>
    <scope>NUCLEOTIDE SEQUENCE [LARGE SCALE GENOMIC DNA]</scope>
</reference>
<evidence type="ECO:0000313" key="2">
    <source>
        <dbReference type="Proteomes" id="UP000201461"/>
    </source>
</evidence>
<dbReference type="Pfam" id="PF10849">
    <property type="entry name" value="DUF2654"/>
    <property type="match status" value="1"/>
</dbReference>
<dbReference type="EMBL" id="HQ317393">
    <property type="protein sequence ID" value="AGN30118.1"/>
    <property type="molecule type" value="Genomic_DNA"/>
</dbReference>